<comment type="subcellular location">
    <subcellularLocation>
        <location evidence="1">Membrane</location>
        <topology evidence="1">Multi-pass membrane protein</topology>
    </subcellularLocation>
</comment>
<sequence>MLALLNNPVFATALNLQLRGTAWTAEQLANFLYNGPPGDRPPGMAAYDWRDAFNNTSEILGMLTQFIGCIDLDKFEAVPTEENLIEKSLRLLEEEKFWAGIVFQDIDPQASHPPPFVKYKIRMDIEEVERTNKAKESFIQSIGGILPMFLVLAFMYSVCLTIKGLVLEKELRLKEVLRAVGVGNSALWLSWFIENFVLLMVPCALISVMVKINKEIGA</sequence>
<dbReference type="PANTHER" id="PTHR19229:SF234">
    <property type="entry name" value="ATP-BINDING CASSETTE SUB-FAMILY A MEMBER 1-LIKE"/>
    <property type="match status" value="1"/>
</dbReference>
<reference evidence="7" key="1">
    <citation type="journal article" date="2023" name="Science">
        <title>Genome structures resolve the early diversification of teleost fishes.</title>
        <authorList>
            <person name="Parey E."/>
            <person name="Louis A."/>
            <person name="Montfort J."/>
            <person name="Bouchez O."/>
            <person name="Roques C."/>
            <person name="Iampietro C."/>
            <person name="Lluch J."/>
            <person name="Castinel A."/>
            <person name="Donnadieu C."/>
            <person name="Desvignes T."/>
            <person name="Floi Bucao C."/>
            <person name="Jouanno E."/>
            <person name="Wen M."/>
            <person name="Mejri S."/>
            <person name="Dirks R."/>
            <person name="Jansen H."/>
            <person name="Henkel C."/>
            <person name="Chen W.J."/>
            <person name="Zahm M."/>
            <person name="Cabau C."/>
            <person name="Klopp C."/>
            <person name="Thompson A.W."/>
            <person name="Robinson-Rechavi M."/>
            <person name="Braasch I."/>
            <person name="Lecointre G."/>
            <person name="Bobe J."/>
            <person name="Postlethwait J.H."/>
            <person name="Berthelot C."/>
            <person name="Roest Crollius H."/>
            <person name="Guiguen Y."/>
        </authorList>
    </citation>
    <scope>NUCLEOTIDE SEQUENCE</scope>
    <source>
        <strain evidence="7">NC1722</strain>
    </source>
</reference>
<dbReference type="EMBL" id="JAINUG010000006">
    <property type="protein sequence ID" value="KAJ8416453.1"/>
    <property type="molecule type" value="Genomic_DNA"/>
</dbReference>
<dbReference type="AlphaFoldDB" id="A0AAD7T964"/>
<evidence type="ECO:0000256" key="1">
    <source>
        <dbReference type="ARBA" id="ARBA00004141"/>
    </source>
</evidence>
<dbReference type="GO" id="GO:0033700">
    <property type="term" value="P:phospholipid efflux"/>
    <property type="evidence" value="ECO:0007669"/>
    <property type="project" value="TreeGrafter"/>
</dbReference>
<dbReference type="PANTHER" id="PTHR19229">
    <property type="entry name" value="ATP-BINDING CASSETTE TRANSPORTER SUBFAMILY A ABCA"/>
    <property type="match status" value="1"/>
</dbReference>
<dbReference type="Proteomes" id="UP001221898">
    <property type="component" value="Unassembled WGS sequence"/>
</dbReference>
<evidence type="ECO:0000259" key="6">
    <source>
        <dbReference type="Pfam" id="PF12698"/>
    </source>
</evidence>
<dbReference type="GO" id="GO:0016020">
    <property type="term" value="C:membrane"/>
    <property type="evidence" value="ECO:0007669"/>
    <property type="project" value="UniProtKB-SubCell"/>
</dbReference>
<evidence type="ECO:0000256" key="4">
    <source>
        <dbReference type="ARBA" id="ARBA00023136"/>
    </source>
</evidence>
<gene>
    <name evidence="7" type="ORF">AAFF_G00357410</name>
</gene>
<dbReference type="InterPro" id="IPR026082">
    <property type="entry name" value="ABCA"/>
</dbReference>
<name>A0AAD7T964_9TELE</name>
<evidence type="ECO:0000313" key="8">
    <source>
        <dbReference type="Proteomes" id="UP001221898"/>
    </source>
</evidence>
<dbReference type="Pfam" id="PF12698">
    <property type="entry name" value="ABC2_membrane_3"/>
    <property type="match status" value="1"/>
</dbReference>
<feature type="transmembrane region" description="Helical" evidence="5">
    <location>
        <begin position="145"/>
        <end position="166"/>
    </location>
</feature>
<evidence type="ECO:0000256" key="5">
    <source>
        <dbReference type="SAM" id="Phobius"/>
    </source>
</evidence>
<evidence type="ECO:0000256" key="2">
    <source>
        <dbReference type="ARBA" id="ARBA00022692"/>
    </source>
</evidence>
<dbReference type="GO" id="GO:0140359">
    <property type="term" value="F:ABC-type transporter activity"/>
    <property type="evidence" value="ECO:0007669"/>
    <property type="project" value="InterPro"/>
</dbReference>
<keyword evidence="8" id="KW-1185">Reference proteome</keyword>
<protein>
    <recommendedName>
        <fullName evidence="6">ABC-2 type transporter transmembrane domain-containing protein</fullName>
    </recommendedName>
</protein>
<evidence type="ECO:0000313" key="7">
    <source>
        <dbReference type="EMBL" id="KAJ8416453.1"/>
    </source>
</evidence>
<comment type="caution">
    <text evidence="7">The sequence shown here is derived from an EMBL/GenBank/DDBJ whole genome shotgun (WGS) entry which is preliminary data.</text>
</comment>
<dbReference type="GO" id="GO:0090554">
    <property type="term" value="F:phosphatidylcholine floppase activity"/>
    <property type="evidence" value="ECO:0007669"/>
    <property type="project" value="TreeGrafter"/>
</dbReference>
<accession>A0AAD7T964</accession>
<dbReference type="InterPro" id="IPR013525">
    <property type="entry name" value="ABC2_TM"/>
</dbReference>
<feature type="transmembrane region" description="Helical" evidence="5">
    <location>
        <begin position="186"/>
        <end position="210"/>
    </location>
</feature>
<feature type="domain" description="ABC-2 type transporter transmembrane" evidence="6">
    <location>
        <begin position="123"/>
        <end position="209"/>
    </location>
</feature>
<organism evidence="7 8">
    <name type="scientific">Aldrovandia affinis</name>
    <dbReference type="NCBI Taxonomy" id="143900"/>
    <lineage>
        <taxon>Eukaryota</taxon>
        <taxon>Metazoa</taxon>
        <taxon>Chordata</taxon>
        <taxon>Craniata</taxon>
        <taxon>Vertebrata</taxon>
        <taxon>Euteleostomi</taxon>
        <taxon>Actinopterygii</taxon>
        <taxon>Neopterygii</taxon>
        <taxon>Teleostei</taxon>
        <taxon>Notacanthiformes</taxon>
        <taxon>Halosauridae</taxon>
        <taxon>Aldrovandia</taxon>
    </lineage>
</organism>
<keyword evidence="2 5" id="KW-0812">Transmembrane</keyword>
<keyword evidence="4 5" id="KW-0472">Membrane</keyword>
<evidence type="ECO:0000256" key="3">
    <source>
        <dbReference type="ARBA" id="ARBA00022989"/>
    </source>
</evidence>
<proteinExistence type="predicted"/>
<keyword evidence="3 5" id="KW-1133">Transmembrane helix</keyword>
<dbReference type="GO" id="GO:0090556">
    <property type="term" value="F:phosphatidylserine floppase activity"/>
    <property type="evidence" value="ECO:0007669"/>
    <property type="project" value="TreeGrafter"/>
</dbReference>